<feature type="compositionally biased region" description="Basic residues" evidence="6">
    <location>
        <begin position="1370"/>
        <end position="1379"/>
    </location>
</feature>
<feature type="compositionally biased region" description="Basic and acidic residues" evidence="6">
    <location>
        <begin position="1"/>
        <end position="22"/>
    </location>
</feature>
<reference evidence="9 10" key="1">
    <citation type="journal article" date="2011" name="Proc. Natl. Acad. Sci. U.S.A.">
        <title>Genome and transcriptome analyses of the mountain pine beetle-fungal symbiont Grosmannia clavigera, a lodgepole pine pathogen.</title>
        <authorList>
            <person name="DiGuistini S."/>
            <person name="Wang Y."/>
            <person name="Liao N.Y."/>
            <person name="Taylor G."/>
            <person name="Tanguay P."/>
            <person name="Feau N."/>
            <person name="Henrissat B."/>
            <person name="Chan S.K."/>
            <person name="Hesse-Orce U."/>
            <person name="Alamouti S.M."/>
            <person name="Tsui C.K.M."/>
            <person name="Docking R.T."/>
            <person name="Levasseur A."/>
            <person name="Haridas S."/>
            <person name="Robertson G."/>
            <person name="Birol I."/>
            <person name="Holt R.A."/>
            <person name="Marra M.A."/>
            <person name="Hamelin R.C."/>
            <person name="Hirst M."/>
            <person name="Jones S.J.M."/>
            <person name="Bohlmann J."/>
            <person name="Breuil C."/>
        </authorList>
    </citation>
    <scope>NUCLEOTIDE SEQUENCE [LARGE SCALE GENOMIC DNA]</scope>
    <source>
        <strain evidence="10">kw1407 / UAMH 11150</strain>
    </source>
</reference>
<dbReference type="Gene3D" id="2.170.270.10">
    <property type="entry name" value="SET domain"/>
    <property type="match status" value="1"/>
</dbReference>
<protein>
    <submittedName>
        <fullName evidence="9">Set domain containing protein</fullName>
    </submittedName>
</protein>
<proteinExistence type="predicted"/>
<dbReference type="GeneID" id="25978137"/>
<dbReference type="STRING" id="655863.F0XU90"/>
<evidence type="ECO:0000256" key="1">
    <source>
        <dbReference type="ARBA" id="ARBA00022603"/>
    </source>
</evidence>
<dbReference type="PANTHER" id="PTHR45747">
    <property type="entry name" value="HISTONE-LYSINE N-METHYLTRANSFERASE E(Z)"/>
    <property type="match status" value="1"/>
</dbReference>
<feature type="domain" description="SET" evidence="7">
    <location>
        <begin position="1081"/>
        <end position="1210"/>
    </location>
</feature>
<feature type="compositionally biased region" description="Basic and acidic residues" evidence="6">
    <location>
        <begin position="123"/>
        <end position="132"/>
    </location>
</feature>
<evidence type="ECO:0000256" key="6">
    <source>
        <dbReference type="SAM" id="MobiDB-lite"/>
    </source>
</evidence>
<dbReference type="InterPro" id="IPR040595">
    <property type="entry name" value="EZH2_N"/>
</dbReference>
<feature type="region of interest" description="Disordered" evidence="6">
    <location>
        <begin position="1423"/>
        <end position="1619"/>
    </location>
</feature>
<dbReference type="SMART" id="SM00317">
    <property type="entry name" value="SET"/>
    <property type="match status" value="1"/>
</dbReference>
<keyword evidence="2" id="KW-0808">Transferase</keyword>
<feature type="compositionally biased region" description="Acidic residues" evidence="6">
    <location>
        <begin position="1329"/>
        <end position="1342"/>
    </location>
</feature>
<dbReference type="GO" id="GO:0046976">
    <property type="term" value="F:histone H3K27 methyltransferase activity"/>
    <property type="evidence" value="ECO:0007669"/>
    <property type="project" value="TreeGrafter"/>
</dbReference>
<evidence type="ECO:0000313" key="10">
    <source>
        <dbReference type="Proteomes" id="UP000007796"/>
    </source>
</evidence>
<dbReference type="InterPro" id="IPR046341">
    <property type="entry name" value="SET_dom_sf"/>
</dbReference>
<dbReference type="GO" id="GO:0031507">
    <property type="term" value="P:heterochromatin formation"/>
    <property type="evidence" value="ECO:0007669"/>
    <property type="project" value="TreeGrafter"/>
</dbReference>
<dbReference type="Pfam" id="PF21509">
    <property type="entry name" value="Ezh2-like__CXC_fung"/>
    <property type="match status" value="1"/>
</dbReference>
<feature type="compositionally biased region" description="Low complexity" evidence="6">
    <location>
        <begin position="202"/>
        <end position="217"/>
    </location>
</feature>
<gene>
    <name evidence="9" type="ORF">CMQ_4878</name>
</gene>
<dbReference type="InterPro" id="IPR026489">
    <property type="entry name" value="CXC_dom"/>
</dbReference>
<dbReference type="HOGENOM" id="CLU_243608_0_0_1"/>
<dbReference type="SUPFAM" id="SSF82199">
    <property type="entry name" value="SET domain"/>
    <property type="match status" value="1"/>
</dbReference>
<keyword evidence="4" id="KW-0805">Transcription regulation</keyword>
<feature type="region of interest" description="Disordered" evidence="6">
    <location>
        <begin position="1"/>
        <end position="303"/>
    </location>
</feature>
<feature type="compositionally biased region" description="Low complexity" evidence="6">
    <location>
        <begin position="93"/>
        <end position="110"/>
    </location>
</feature>
<dbReference type="Pfam" id="PF18601">
    <property type="entry name" value="EZH2_N"/>
    <property type="match status" value="1"/>
</dbReference>
<dbReference type="PANTHER" id="PTHR45747:SF4">
    <property type="entry name" value="HISTONE-LYSINE N-METHYLTRANSFERASE E(Z)"/>
    <property type="match status" value="1"/>
</dbReference>
<feature type="compositionally biased region" description="Low complexity" evidence="6">
    <location>
        <begin position="1478"/>
        <end position="1491"/>
    </location>
</feature>
<keyword evidence="5" id="KW-0804">Transcription</keyword>
<dbReference type="GO" id="GO:0003682">
    <property type="term" value="F:chromatin binding"/>
    <property type="evidence" value="ECO:0007669"/>
    <property type="project" value="TreeGrafter"/>
</dbReference>
<feature type="compositionally biased region" description="Low complexity" evidence="6">
    <location>
        <begin position="1260"/>
        <end position="1275"/>
    </location>
</feature>
<dbReference type="PROSITE" id="PS51633">
    <property type="entry name" value="CXC"/>
    <property type="match status" value="1"/>
</dbReference>
<dbReference type="GO" id="GO:0005634">
    <property type="term" value="C:nucleus"/>
    <property type="evidence" value="ECO:0007669"/>
    <property type="project" value="TreeGrafter"/>
</dbReference>
<evidence type="ECO:0000259" key="7">
    <source>
        <dbReference type="PROSITE" id="PS50280"/>
    </source>
</evidence>
<dbReference type="Pfam" id="PF00856">
    <property type="entry name" value="SET"/>
    <property type="match status" value="1"/>
</dbReference>
<keyword evidence="3" id="KW-0949">S-adenosyl-L-methionine</keyword>
<dbReference type="RefSeq" id="XP_014168509.1">
    <property type="nucleotide sequence ID" value="XM_014313034.1"/>
</dbReference>
<organism evidence="10">
    <name type="scientific">Grosmannia clavigera (strain kw1407 / UAMH 11150)</name>
    <name type="common">Blue stain fungus</name>
    <name type="synonym">Graphiocladiella clavigera</name>
    <dbReference type="NCBI Taxonomy" id="655863"/>
    <lineage>
        <taxon>Eukaryota</taxon>
        <taxon>Fungi</taxon>
        <taxon>Dikarya</taxon>
        <taxon>Ascomycota</taxon>
        <taxon>Pezizomycotina</taxon>
        <taxon>Sordariomycetes</taxon>
        <taxon>Sordariomycetidae</taxon>
        <taxon>Ophiostomatales</taxon>
        <taxon>Ophiostomataceae</taxon>
        <taxon>Leptographium</taxon>
    </lineage>
</organism>
<evidence type="ECO:0000259" key="8">
    <source>
        <dbReference type="PROSITE" id="PS51633"/>
    </source>
</evidence>
<dbReference type="OrthoDB" id="6141102at2759"/>
<dbReference type="Proteomes" id="UP000007796">
    <property type="component" value="Unassembled WGS sequence"/>
</dbReference>
<feature type="compositionally biased region" description="Acidic residues" evidence="6">
    <location>
        <begin position="1301"/>
        <end position="1311"/>
    </location>
</feature>
<feature type="domain" description="CXC" evidence="8">
    <location>
        <begin position="947"/>
        <end position="1066"/>
    </location>
</feature>
<dbReference type="eggNOG" id="KOG1079">
    <property type="taxonomic scope" value="Eukaryota"/>
</dbReference>
<dbReference type="PROSITE" id="PS50280">
    <property type="entry name" value="SET"/>
    <property type="match status" value="1"/>
</dbReference>
<feature type="compositionally biased region" description="Gly residues" evidence="6">
    <location>
        <begin position="1576"/>
        <end position="1586"/>
    </location>
</feature>
<keyword evidence="10" id="KW-1185">Reference proteome</keyword>
<accession>F0XU90</accession>
<keyword evidence="1" id="KW-0489">Methyltransferase</keyword>
<evidence type="ECO:0000256" key="3">
    <source>
        <dbReference type="ARBA" id="ARBA00022691"/>
    </source>
</evidence>
<evidence type="ECO:0000256" key="4">
    <source>
        <dbReference type="ARBA" id="ARBA00023015"/>
    </source>
</evidence>
<name>F0XU90_GROCL</name>
<dbReference type="EMBL" id="GL630006">
    <property type="protein sequence ID" value="EFW99026.1"/>
    <property type="molecule type" value="Genomic_DNA"/>
</dbReference>
<feature type="compositionally biased region" description="Polar residues" evidence="6">
    <location>
        <begin position="239"/>
        <end position="271"/>
    </location>
</feature>
<feature type="compositionally biased region" description="Low complexity" evidence="6">
    <location>
        <begin position="165"/>
        <end position="185"/>
    </location>
</feature>
<feature type="compositionally biased region" description="Basic and acidic residues" evidence="6">
    <location>
        <begin position="1528"/>
        <end position="1543"/>
    </location>
</feature>
<dbReference type="InterPro" id="IPR045318">
    <property type="entry name" value="EZH1/2-like"/>
</dbReference>
<feature type="region of interest" description="Disordered" evidence="6">
    <location>
        <begin position="1237"/>
        <end position="1409"/>
    </location>
</feature>
<dbReference type="GO" id="GO:0032259">
    <property type="term" value="P:methylation"/>
    <property type="evidence" value="ECO:0007669"/>
    <property type="project" value="UniProtKB-KW"/>
</dbReference>
<evidence type="ECO:0000256" key="2">
    <source>
        <dbReference type="ARBA" id="ARBA00022679"/>
    </source>
</evidence>
<feature type="compositionally biased region" description="Basic and acidic residues" evidence="6">
    <location>
        <begin position="1432"/>
        <end position="1459"/>
    </location>
</feature>
<evidence type="ECO:0000256" key="5">
    <source>
        <dbReference type="ARBA" id="ARBA00023163"/>
    </source>
</evidence>
<evidence type="ECO:0000313" key="9">
    <source>
        <dbReference type="EMBL" id="EFW99026.1"/>
    </source>
</evidence>
<dbReference type="InParanoid" id="F0XU90"/>
<dbReference type="InterPro" id="IPR001214">
    <property type="entry name" value="SET_dom"/>
</dbReference>
<feature type="compositionally biased region" description="Low complexity" evidence="6">
    <location>
        <begin position="1380"/>
        <end position="1409"/>
    </location>
</feature>
<dbReference type="Pfam" id="PF18600">
    <property type="entry name" value="Ezh2_MCSS_fung"/>
    <property type="match status" value="1"/>
</dbReference>
<sequence>MARRQDDVIDLTRSDDESEAGRAVHSPRQPPLSRLHDRPYQQRHRFPSSSDSQPARHLGGSAQYSVPSTPLSGGHSGYGGLGSLFNNAANNFGSLMGLSSSGSSGLSRGSAPANPPPPSQRAGRMERTERQETLSASTSLPDMRAPMAPFTASQSSPSARHRSSFQHQQHQQSSTGVASSSQSEQRMIWLAPPSSPSRDSRSTPIGSGHPPSPSQHFSSHRFAPTWSSYQAASQRPPLQRQNSQPYFSQQPSRQMAHQNASHQQSAPSRRSSFGHFSDNRPSPPLQSEAFQLPPYKPGRANDQTLPPLISSPRLRAISPPSIATETTSSHQTITIEIILIDSLFFAQRLSPTDTSSTPTSSRDCPACVSSQSGCTVEIENLGVSITVVNCSIATSLLCSLVLAGNAYFCSFGSGTRCANRRCHKGFNPCSAYLRSSGCLSPSLTTLTFAQVSDAGIAYTLFPREGRLTAESATGHDSERNRLHCIVTQKPRVRQHLSSFDDLAELHHQVVDPSADAEEPLKVRIKLYRDNQRRPEGRAMNVRTISLKTPNTKVPKYRFHHVEIAKNILSPNTPLKFIPHFRDLEDGSEDKKKFDQWIEELESMEVKSGFDTSKRFDKWASTRTSEYAKVVSIYLERWISSLGIDNCSKTTLIRYMASELQNESSFTPKQKNSLLSSCGESAGTPRATMVASMFTDAFNRVFEKKHVSLYDVLRQDEAFENMIDPRKATKDAAIAAAAAAAASSGGTGSSLVGRLEQEKENHLDQIQQYLGTYSMLGCMICHTHSCEHGEFDFENIRRCFSIEDCGGKLWMHVEQRREAQARARLQQHQLQQKAISSGSAANGSEIRLNSALPPPCENQCFRSYDIGDPAFANRAWTENETTLLRSLQYTLADSSVNLQCTAAALLGRFCWEVYRQMKELGMHTAQPYALADRIVDPPAAKPVSWYDRHRKVLNGDWSDHTYTHIHALREQREPCNHDGPCTVVRGCPCAEAKLLCERFCRCTSEKCAFKFTGCACHAAGKTCYARQKEGKPCICVQLNRECDPVLCGGCGSRERADPRNRDNDALHGTGCQNVALQRGKSKTVLLGKSQLDGCGYGLFTAEDISAEEFVIEYIGELITHDEGVRREARRGDVFNQESNASYLFTLLEQDGIWVDAAIYGNLSRYINHASEQDKRGCNITPKILYVNGEFRIRFAAMRDIKAGEELFFNYGENFPNLTKKLLEDKASVNDEDDLSIATKLNGTEGGRGQGAAKRRNRKTQNAAKASRNGNGRNGNSTVKRAKAKGARKEAPPAHAQAHVAESVDEMDVDDDIAAQPKRGMKRKQRHHLYDEDDEMDEMDDEEHETAPVRYHRRGAQQHESDDEFQNSPSRRSSRTRRRRAATTTVTAAATTTTTTTTVRTAAETGAGSATEPAIGITAVVAAGNEGTKRRKDHQPELPSRHDDQHNDADDDDANHSERLRSGTSRLKMTGGRAGGSGNANGHANGQAHGSGSEPPRKRPRTANGDGDATAVDSDEPLVAGTPLRKRTRLHPEHQHEHQEQEQHLQHHLQQQLEQSGGGGTDDDQGSIMSASQFYGQRNGGSTNGHGGLVVADSDEEDGEDSVDRSQRRRQKPARYRSEAS</sequence>
<dbReference type="InterPro" id="IPR048360">
    <property type="entry name" value="Ezh2_CXC_fung"/>
</dbReference>
<dbReference type="InterPro" id="IPR040968">
    <property type="entry name" value="EZH2_MCSS_fung"/>
</dbReference>